<proteinExistence type="predicted"/>
<evidence type="ECO:0000313" key="2">
    <source>
        <dbReference type="Proteomes" id="UP000322981"/>
    </source>
</evidence>
<name>A0A5M8FKF7_9GAMM</name>
<dbReference type="OrthoDB" id="5623992at2"/>
<comment type="caution">
    <text evidence="1">The sequence shown here is derived from an EMBL/GenBank/DDBJ whole genome shotgun (WGS) entry which is preliminary data.</text>
</comment>
<protein>
    <submittedName>
        <fullName evidence="1">Uncharacterized protein</fullName>
    </submittedName>
</protein>
<dbReference type="Proteomes" id="UP000322981">
    <property type="component" value="Unassembled WGS sequence"/>
</dbReference>
<dbReference type="AlphaFoldDB" id="A0A5M8FKF7"/>
<reference evidence="1 2" key="1">
    <citation type="submission" date="2019-09" db="EMBL/GenBank/DDBJ databases">
        <title>Whole-genome sequence of the purple sulfur bacterium Thiohalocapsa marina DSM 19078.</title>
        <authorList>
            <person name="Kyndt J.A."/>
            <person name="Meyer T.E."/>
        </authorList>
    </citation>
    <scope>NUCLEOTIDE SEQUENCE [LARGE SCALE GENOMIC DNA]</scope>
    <source>
        <strain evidence="1 2">DSM 19078</strain>
    </source>
</reference>
<organism evidence="1 2">
    <name type="scientific">Thiohalocapsa marina</name>
    <dbReference type="NCBI Taxonomy" id="424902"/>
    <lineage>
        <taxon>Bacteria</taxon>
        <taxon>Pseudomonadati</taxon>
        <taxon>Pseudomonadota</taxon>
        <taxon>Gammaproteobacteria</taxon>
        <taxon>Chromatiales</taxon>
        <taxon>Chromatiaceae</taxon>
        <taxon>Thiohalocapsa</taxon>
    </lineage>
</organism>
<evidence type="ECO:0000313" key="1">
    <source>
        <dbReference type="EMBL" id="KAA6185177.1"/>
    </source>
</evidence>
<accession>A0A5M8FKF7</accession>
<dbReference type="RefSeq" id="WP_150092848.1">
    <property type="nucleotide sequence ID" value="NZ_JBFUOH010000059.1"/>
</dbReference>
<gene>
    <name evidence="1" type="ORF">F2Q65_09725</name>
</gene>
<keyword evidence="2" id="KW-1185">Reference proteome</keyword>
<sequence length="123" mass="13946">MPPTSQHSIPDLTDTELWVIRTTLKERYGRELEVQLGDADVRISPADRELTPCPVVAWQSDDGCTFVIFKTGERNYRCQFFYKPYRQMGTGNPEYDDLAECAVGLLQAQADFAAEQRGDLPGR</sequence>
<dbReference type="EMBL" id="VWXX01000012">
    <property type="protein sequence ID" value="KAA6185177.1"/>
    <property type="molecule type" value="Genomic_DNA"/>
</dbReference>